<organism evidence="1 2">
    <name type="scientific">Paracidovorax wautersii</name>
    <dbReference type="NCBI Taxonomy" id="1177982"/>
    <lineage>
        <taxon>Bacteria</taxon>
        <taxon>Pseudomonadati</taxon>
        <taxon>Pseudomonadota</taxon>
        <taxon>Betaproteobacteria</taxon>
        <taxon>Burkholderiales</taxon>
        <taxon>Comamonadaceae</taxon>
        <taxon>Paracidovorax</taxon>
    </lineage>
</organism>
<accession>A0A1I2HUH9</accession>
<keyword evidence="2" id="KW-1185">Reference proteome</keyword>
<evidence type="ECO:0000313" key="1">
    <source>
        <dbReference type="EMBL" id="SFF33865.1"/>
    </source>
</evidence>
<dbReference type="Proteomes" id="UP000199119">
    <property type="component" value="Unassembled WGS sequence"/>
</dbReference>
<dbReference type="STRING" id="1177982.SAMN04489711_1383"/>
<reference evidence="2" key="1">
    <citation type="submission" date="2016-10" db="EMBL/GenBank/DDBJ databases">
        <authorList>
            <person name="Varghese N."/>
            <person name="Submissions S."/>
        </authorList>
    </citation>
    <scope>NUCLEOTIDE SEQUENCE [LARGE SCALE GENOMIC DNA]</scope>
    <source>
        <strain evidence="2">DSM 27981</strain>
    </source>
</reference>
<name>A0A1I2HUH9_9BURK</name>
<dbReference type="RefSeq" id="WP_139222986.1">
    <property type="nucleotide sequence ID" value="NZ_FONX01000038.1"/>
</dbReference>
<dbReference type="AlphaFoldDB" id="A0A1I2HUH9"/>
<gene>
    <name evidence="1" type="ORF">SAMN04489711_1383</name>
</gene>
<evidence type="ECO:0000313" key="2">
    <source>
        <dbReference type="Proteomes" id="UP000199119"/>
    </source>
</evidence>
<sequence length="191" mass="20562">MNPSHIDSSASGSSVSALVGTPFFQSDESITSTAKWGELFEVFGASLDLSTQRMREAVPGIDDLIEDVEASARRYAAFIETMCMNMGKSGTPLLSYALAPGFKVLLAMQVPADDGAVVAVQQTYDSERSSVPEEAFVRLLSNGLKDFFDAHVAPGNVVYVKLGGCDYMFVREADHDDVLKNLNVGTTASQY</sequence>
<proteinExistence type="predicted"/>
<protein>
    <submittedName>
        <fullName evidence="1">Uncharacterized protein</fullName>
    </submittedName>
</protein>
<dbReference type="EMBL" id="FONX01000038">
    <property type="protein sequence ID" value="SFF33865.1"/>
    <property type="molecule type" value="Genomic_DNA"/>
</dbReference>